<dbReference type="InterPro" id="IPR025637">
    <property type="entry name" value="DUF4333"/>
</dbReference>
<reference evidence="3" key="1">
    <citation type="submission" date="2016-10" db="EMBL/GenBank/DDBJ databases">
        <authorList>
            <person name="Varghese N."/>
            <person name="Submissions S."/>
        </authorList>
    </citation>
    <scope>NUCLEOTIDE SEQUENCE [LARGE SCALE GENOMIC DNA]</scope>
    <source>
        <strain evidence="3">DSM 44208</strain>
    </source>
</reference>
<dbReference type="Proteomes" id="UP000198857">
    <property type="component" value="Unassembled WGS sequence"/>
</dbReference>
<evidence type="ECO:0000313" key="3">
    <source>
        <dbReference type="Proteomes" id="UP000198857"/>
    </source>
</evidence>
<evidence type="ECO:0000259" key="1">
    <source>
        <dbReference type="Pfam" id="PF14230"/>
    </source>
</evidence>
<evidence type="ECO:0000313" key="2">
    <source>
        <dbReference type="EMBL" id="SFP89241.1"/>
    </source>
</evidence>
<keyword evidence="3" id="KW-1185">Reference proteome</keyword>
<dbReference type="AlphaFoldDB" id="A0A1I5U249"/>
<organism evidence="2 3">
    <name type="scientific">Geodermatophilus dictyosporus</name>
    <dbReference type="NCBI Taxonomy" id="1523247"/>
    <lineage>
        <taxon>Bacteria</taxon>
        <taxon>Bacillati</taxon>
        <taxon>Actinomycetota</taxon>
        <taxon>Actinomycetes</taxon>
        <taxon>Geodermatophilales</taxon>
        <taxon>Geodermatophilaceae</taxon>
        <taxon>Geodermatophilus</taxon>
    </lineage>
</organism>
<dbReference type="Pfam" id="PF14230">
    <property type="entry name" value="DUF4333"/>
    <property type="match status" value="1"/>
</dbReference>
<dbReference type="EMBL" id="FOWQ01000010">
    <property type="protein sequence ID" value="SFP89241.1"/>
    <property type="molecule type" value="Genomic_DNA"/>
</dbReference>
<feature type="domain" description="DUF4333" evidence="1">
    <location>
        <begin position="49"/>
        <end position="113"/>
    </location>
</feature>
<name>A0A1I5U249_9ACTN</name>
<gene>
    <name evidence="2" type="ORF">SAMN05660464_0017</name>
</gene>
<protein>
    <recommendedName>
        <fullName evidence="1">DUF4333 domain-containing protein</fullName>
    </recommendedName>
</protein>
<sequence length="124" mass="13201">MRSSMVEKRAGVRSPARCRRLVVIGLGLSLGAAACAHPVQGIATYADQAFGVPSVLDPDRAERDIASQFEDTFGVAAEVSCTQQMHVVAGAQYLCAGRTEDDEPMAIRVVITDAVSASYTWEVV</sequence>
<dbReference type="STRING" id="1523247.SAMN05660464_0017"/>
<proteinExistence type="predicted"/>
<dbReference type="PROSITE" id="PS51257">
    <property type="entry name" value="PROKAR_LIPOPROTEIN"/>
    <property type="match status" value="1"/>
</dbReference>
<accession>A0A1I5U249</accession>